<name>A0A1H9U2C6_9ACTN</name>
<feature type="region of interest" description="Disordered" evidence="1">
    <location>
        <begin position="1"/>
        <end position="63"/>
    </location>
</feature>
<proteinExistence type="predicted"/>
<gene>
    <name evidence="2" type="ORF">SAMN05421870_107231</name>
</gene>
<sequence>MSEETEQQQPGAEVEETTDPAVTGEADAVSSPDGDTGETALEAGTQGESGAEPFDAKRAAAKIRKANSEAENLRKRLKELEPKAAELQRIKDAEKTESERLAGQLATANEQITKTRQRLVKSQVQALAGNTFADPEDAVGALDLDSYIDSDGDIDEAAIRADLDALLERKPHWAKPQPQPQEGPRRPAPDRTQASGANKTKAPDPAEEFAGWLSSQLKK</sequence>
<evidence type="ECO:0000313" key="3">
    <source>
        <dbReference type="Proteomes" id="UP000182841"/>
    </source>
</evidence>
<accession>A0A1H9U2C6</accession>
<organism evidence="2 3">
    <name type="scientific">Streptomyces qinglanensis</name>
    <dbReference type="NCBI Taxonomy" id="943816"/>
    <lineage>
        <taxon>Bacteria</taxon>
        <taxon>Bacillati</taxon>
        <taxon>Actinomycetota</taxon>
        <taxon>Actinomycetes</taxon>
        <taxon>Kitasatosporales</taxon>
        <taxon>Streptomycetaceae</taxon>
        <taxon>Streptomyces</taxon>
    </lineage>
</organism>
<protein>
    <recommendedName>
        <fullName evidence="4">Scaffolding protein</fullName>
    </recommendedName>
</protein>
<feature type="region of interest" description="Disordered" evidence="1">
    <location>
        <begin position="169"/>
        <end position="219"/>
    </location>
</feature>
<evidence type="ECO:0000256" key="1">
    <source>
        <dbReference type="SAM" id="MobiDB-lite"/>
    </source>
</evidence>
<reference evidence="3" key="1">
    <citation type="submission" date="2016-10" db="EMBL/GenBank/DDBJ databases">
        <authorList>
            <person name="Varghese N."/>
            <person name="Submissions S."/>
        </authorList>
    </citation>
    <scope>NUCLEOTIDE SEQUENCE [LARGE SCALE GENOMIC DNA]</scope>
    <source>
        <strain evidence="3">CGMCC 4.6825</strain>
    </source>
</reference>
<dbReference type="AlphaFoldDB" id="A0A1H9U2C6"/>
<dbReference type="EMBL" id="FOGO01000007">
    <property type="protein sequence ID" value="SES03398.1"/>
    <property type="molecule type" value="Genomic_DNA"/>
</dbReference>
<evidence type="ECO:0000313" key="2">
    <source>
        <dbReference type="EMBL" id="SES03398.1"/>
    </source>
</evidence>
<dbReference type="RefSeq" id="WP_075001149.1">
    <property type="nucleotide sequence ID" value="NZ_FOGO01000007.1"/>
</dbReference>
<evidence type="ECO:0008006" key="4">
    <source>
        <dbReference type="Google" id="ProtNLM"/>
    </source>
</evidence>
<dbReference type="OrthoDB" id="4245669at2"/>
<keyword evidence="3" id="KW-1185">Reference proteome</keyword>
<dbReference type="Proteomes" id="UP000182841">
    <property type="component" value="Unassembled WGS sequence"/>
</dbReference>